<gene>
    <name evidence="2" type="ORF">MCOR_5268</name>
</gene>
<name>A0A6J8A8K2_MYTCO</name>
<keyword evidence="3" id="KW-1185">Reference proteome</keyword>
<dbReference type="EMBL" id="CACVKT020000934">
    <property type="protein sequence ID" value="CAC5364095.1"/>
    <property type="molecule type" value="Genomic_DNA"/>
</dbReference>
<dbReference type="PANTHER" id="PTHR21301:SF10">
    <property type="entry name" value="REVERSE TRANSCRIPTASE DOMAIN-CONTAINING PROTEIN"/>
    <property type="match status" value="1"/>
</dbReference>
<proteinExistence type="predicted"/>
<evidence type="ECO:0000313" key="2">
    <source>
        <dbReference type="EMBL" id="CAC5364095.1"/>
    </source>
</evidence>
<dbReference type="PANTHER" id="PTHR21301">
    <property type="entry name" value="REVERSE TRANSCRIPTASE"/>
    <property type="match status" value="1"/>
</dbReference>
<dbReference type="InterPro" id="IPR000477">
    <property type="entry name" value="RT_dom"/>
</dbReference>
<sequence length="208" mass="24095">MIEALNFLLDNIYVRFGDKVYRQVVGIPMGTNCAPLIADLFLYCYESQFMTKLSKDPSLLYLVDTFNNTYRYLDDIFSLNNPEFSKYTSEIYPKELTLTKSNINSSSCPFLDLDISISNGKLHTKIYDKRDDFSFPIVNFRFLDGDVPLAPSYGVYISQLVRYARVCSDVIDFNERNQCITGKLLCQGFRYHKLLKSLLNSFIDTKFD</sequence>
<reference evidence="2 3" key="1">
    <citation type="submission" date="2020-06" db="EMBL/GenBank/DDBJ databases">
        <authorList>
            <person name="Li R."/>
            <person name="Bekaert M."/>
        </authorList>
    </citation>
    <scope>NUCLEOTIDE SEQUENCE [LARGE SCALE GENOMIC DNA]</scope>
    <source>
        <strain evidence="3">wild</strain>
    </source>
</reference>
<dbReference type="OrthoDB" id="6133590at2759"/>
<dbReference type="Proteomes" id="UP000507470">
    <property type="component" value="Unassembled WGS sequence"/>
</dbReference>
<dbReference type="AlphaFoldDB" id="A0A6J8A8K2"/>
<dbReference type="PROSITE" id="PS50878">
    <property type="entry name" value="RT_POL"/>
    <property type="match status" value="1"/>
</dbReference>
<protein>
    <recommendedName>
        <fullName evidence="1">Reverse transcriptase domain-containing protein</fullName>
    </recommendedName>
</protein>
<evidence type="ECO:0000259" key="1">
    <source>
        <dbReference type="PROSITE" id="PS50878"/>
    </source>
</evidence>
<organism evidence="2 3">
    <name type="scientific">Mytilus coruscus</name>
    <name type="common">Sea mussel</name>
    <dbReference type="NCBI Taxonomy" id="42192"/>
    <lineage>
        <taxon>Eukaryota</taxon>
        <taxon>Metazoa</taxon>
        <taxon>Spiralia</taxon>
        <taxon>Lophotrochozoa</taxon>
        <taxon>Mollusca</taxon>
        <taxon>Bivalvia</taxon>
        <taxon>Autobranchia</taxon>
        <taxon>Pteriomorphia</taxon>
        <taxon>Mytilida</taxon>
        <taxon>Mytiloidea</taxon>
        <taxon>Mytilidae</taxon>
        <taxon>Mytilinae</taxon>
        <taxon>Mytilus</taxon>
    </lineage>
</organism>
<accession>A0A6J8A8K2</accession>
<feature type="domain" description="Reverse transcriptase" evidence="1">
    <location>
        <begin position="1"/>
        <end position="140"/>
    </location>
</feature>
<evidence type="ECO:0000313" key="3">
    <source>
        <dbReference type="Proteomes" id="UP000507470"/>
    </source>
</evidence>